<dbReference type="EMBL" id="VBAP01000036">
    <property type="protein sequence ID" value="TMI75926.1"/>
    <property type="molecule type" value="Genomic_DNA"/>
</dbReference>
<evidence type="ECO:0000256" key="4">
    <source>
        <dbReference type="ARBA" id="ARBA00017803"/>
    </source>
</evidence>
<comment type="function">
    <text evidence="13">Part of the ABC transporter complex LptBFG involved in the translocation of lipopolysaccharide (LPS) from the inner membrane to the outer membrane. Probably responsible for energy coupling to the transport system.</text>
</comment>
<evidence type="ECO:0000313" key="16">
    <source>
        <dbReference type="EMBL" id="TMI75926.1"/>
    </source>
</evidence>
<evidence type="ECO:0000256" key="13">
    <source>
        <dbReference type="ARBA" id="ARBA00024818"/>
    </source>
</evidence>
<reference evidence="16 17" key="1">
    <citation type="journal article" date="2019" name="Nat. Microbiol.">
        <title>Mediterranean grassland soil C-N compound turnover is dependent on rainfall and depth, and is mediated by genomically divergent microorganisms.</title>
        <authorList>
            <person name="Diamond S."/>
            <person name="Andeer P.F."/>
            <person name="Li Z."/>
            <person name="Crits-Christoph A."/>
            <person name="Burstein D."/>
            <person name="Anantharaman K."/>
            <person name="Lane K.R."/>
            <person name="Thomas B.C."/>
            <person name="Pan C."/>
            <person name="Northen T.R."/>
            <person name="Banfield J.F."/>
        </authorList>
    </citation>
    <scope>NUCLEOTIDE SEQUENCE [LARGE SCALE GENOMIC DNA]</scope>
    <source>
        <strain evidence="16">NP_8</strain>
    </source>
</reference>
<evidence type="ECO:0000256" key="1">
    <source>
        <dbReference type="ARBA" id="ARBA00004496"/>
    </source>
</evidence>
<evidence type="ECO:0000259" key="15">
    <source>
        <dbReference type="PROSITE" id="PS50893"/>
    </source>
</evidence>
<keyword evidence="5" id="KW-0813">Transport</keyword>
<evidence type="ECO:0000256" key="2">
    <source>
        <dbReference type="ARBA" id="ARBA00004515"/>
    </source>
</evidence>
<protein>
    <recommendedName>
        <fullName evidence="4">Lipopolysaccharide export system ATP-binding protein LptB</fullName>
    </recommendedName>
</protein>
<keyword evidence="11" id="KW-1278">Translocase</keyword>
<dbReference type="InterPro" id="IPR032823">
    <property type="entry name" value="BCA_ABC_TP_C"/>
</dbReference>
<dbReference type="InterPro" id="IPR051120">
    <property type="entry name" value="ABC_AA/LPS_Transport"/>
</dbReference>
<dbReference type="GO" id="GO:0005524">
    <property type="term" value="F:ATP binding"/>
    <property type="evidence" value="ECO:0007669"/>
    <property type="project" value="UniProtKB-KW"/>
</dbReference>
<keyword evidence="12" id="KW-0472">Membrane</keyword>
<dbReference type="Pfam" id="PF12399">
    <property type="entry name" value="BCA_ABC_TP_C"/>
    <property type="match status" value="1"/>
</dbReference>
<evidence type="ECO:0000256" key="9">
    <source>
        <dbReference type="ARBA" id="ARBA00022741"/>
    </source>
</evidence>
<dbReference type="PROSITE" id="PS50893">
    <property type="entry name" value="ABC_TRANSPORTER_2"/>
    <property type="match status" value="1"/>
</dbReference>
<keyword evidence="7" id="KW-0963">Cytoplasm</keyword>
<dbReference type="PANTHER" id="PTHR45772">
    <property type="entry name" value="CONSERVED COMPONENT OF ABC TRANSPORTER FOR NATURAL AMINO ACIDS-RELATED"/>
    <property type="match status" value="1"/>
</dbReference>
<dbReference type="GO" id="GO:0005737">
    <property type="term" value="C:cytoplasm"/>
    <property type="evidence" value="ECO:0007669"/>
    <property type="project" value="UniProtKB-SubCell"/>
</dbReference>
<comment type="caution">
    <text evidence="16">The sequence shown here is derived from an EMBL/GenBank/DDBJ whole genome shotgun (WGS) entry which is preliminary data.</text>
</comment>
<keyword evidence="6" id="KW-1003">Cell membrane</keyword>
<feature type="domain" description="ABC transporter" evidence="15">
    <location>
        <begin position="2"/>
        <end position="234"/>
    </location>
</feature>
<dbReference type="SUPFAM" id="SSF52540">
    <property type="entry name" value="P-loop containing nucleoside triphosphate hydrolases"/>
    <property type="match status" value="1"/>
</dbReference>
<dbReference type="GO" id="GO:0043190">
    <property type="term" value="C:ATP-binding cassette (ABC) transporter complex"/>
    <property type="evidence" value="ECO:0007669"/>
    <property type="project" value="InterPro"/>
</dbReference>
<keyword evidence="8" id="KW-0997">Cell inner membrane</keyword>
<evidence type="ECO:0000256" key="12">
    <source>
        <dbReference type="ARBA" id="ARBA00023136"/>
    </source>
</evidence>
<evidence type="ECO:0000256" key="6">
    <source>
        <dbReference type="ARBA" id="ARBA00022475"/>
    </source>
</evidence>
<dbReference type="InterPro" id="IPR030921">
    <property type="entry name" value="LPS_export_LptB"/>
</dbReference>
<dbReference type="InterPro" id="IPR003593">
    <property type="entry name" value="AAA+_ATPase"/>
</dbReference>
<dbReference type="Gene3D" id="3.40.50.300">
    <property type="entry name" value="P-loop containing nucleotide triphosphate hydrolases"/>
    <property type="match status" value="1"/>
</dbReference>
<dbReference type="GO" id="GO:0055085">
    <property type="term" value="P:transmembrane transport"/>
    <property type="evidence" value="ECO:0007669"/>
    <property type="project" value="InterPro"/>
</dbReference>
<proteinExistence type="inferred from homology"/>
<accession>A0A537IYW9</accession>
<evidence type="ECO:0000313" key="17">
    <source>
        <dbReference type="Proteomes" id="UP000318834"/>
    </source>
</evidence>
<evidence type="ECO:0000256" key="10">
    <source>
        <dbReference type="ARBA" id="ARBA00022840"/>
    </source>
</evidence>
<organism evidence="16 17">
    <name type="scientific">Candidatus Segetimicrobium genomatis</name>
    <dbReference type="NCBI Taxonomy" id="2569760"/>
    <lineage>
        <taxon>Bacteria</taxon>
        <taxon>Bacillati</taxon>
        <taxon>Candidatus Sysuimicrobiota</taxon>
        <taxon>Candidatus Sysuimicrobiia</taxon>
        <taxon>Candidatus Sysuimicrobiales</taxon>
        <taxon>Candidatus Segetimicrobiaceae</taxon>
        <taxon>Candidatus Segetimicrobium</taxon>
    </lineage>
</organism>
<evidence type="ECO:0000256" key="14">
    <source>
        <dbReference type="ARBA" id="ARBA00026081"/>
    </source>
</evidence>
<evidence type="ECO:0000256" key="8">
    <source>
        <dbReference type="ARBA" id="ARBA00022519"/>
    </source>
</evidence>
<dbReference type="InterPro" id="IPR003439">
    <property type="entry name" value="ABC_transporter-like_ATP-bd"/>
</dbReference>
<dbReference type="SMART" id="SM00382">
    <property type="entry name" value="AAA"/>
    <property type="match status" value="1"/>
</dbReference>
<dbReference type="GO" id="GO:0016887">
    <property type="term" value="F:ATP hydrolysis activity"/>
    <property type="evidence" value="ECO:0007669"/>
    <property type="project" value="InterPro"/>
</dbReference>
<keyword evidence="9" id="KW-0547">Nucleotide-binding</keyword>
<evidence type="ECO:0000256" key="5">
    <source>
        <dbReference type="ARBA" id="ARBA00022448"/>
    </source>
</evidence>
<dbReference type="InterPro" id="IPR027417">
    <property type="entry name" value="P-loop_NTPase"/>
</dbReference>
<evidence type="ECO:0000256" key="7">
    <source>
        <dbReference type="ARBA" id="ARBA00022490"/>
    </source>
</evidence>
<dbReference type="CDD" id="cd03218">
    <property type="entry name" value="ABC_YhbG"/>
    <property type="match status" value="1"/>
</dbReference>
<comment type="subcellular location">
    <subcellularLocation>
        <location evidence="2">Cell inner membrane</location>
        <topology evidence="2">Peripheral membrane protein</topology>
        <orientation evidence="2">Cytoplasmic side</orientation>
    </subcellularLocation>
    <subcellularLocation>
        <location evidence="1">Cytoplasm</location>
    </subcellularLocation>
</comment>
<comment type="similarity">
    <text evidence="3">Belongs to the ABC transporter superfamily. Outer membrane lipopolysaccharide export (TC 1.B.42) family.</text>
</comment>
<dbReference type="PROSITE" id="PS00211">
    <property type="entry name" value="ABC_TRANSPORTER_1"/>
    <property type="match status" value="1"/>
</dbReference>
<dbReference type="Proteomes" id="UP000318834">
    <property type="component" value="Unassembled WGS sequence"/>
</dbReference>
<evidence type="ECO:0000256" key="3">
    <source>
        <dbReference type="ARBA" id="ARBA00010865"/>
    </source>
</evidence>
<name>A0A537IYW9_9BACT</name>
<evidence type="ECO:0000256" key="11">
    <source>
        <dbReference type="ARBA" id="ARBA00022967"/>
    </source>
</evidence>
<comment type="subunit">
    <text evidence="14">Component of the lipopolysaccharide transport and assembly complex. The LptBFG transporter is composed of two ATP-binding proteins (LptB) and two transmembrane proteins (LptF and LptG).</text>
</comment>
<dbReference type="AlphaFoldDB" id="A0A537IYW9"/>
<keyword evidence="10 16" id="KW-0067">ATP-binding</keyword>
<gene>
    <name evidence="16" type="primary">lptB</name>
    <name evidence="16" type="ORF">E6H05_05375</name>
</gene>
<dbReference type="NCBIfam" id="TIGR04406">
    <property type="entry name" value="LPS_export_lptB"/>
    <property type="match status" value="1"/>
</dbReference>
<dbReference type="Pfam" id="PF00005">
    <property type="entry name" value="ABC_tran"/>
    <property type="match status" value="1"/>
</dbReference>
<sequence>MLAAQGLVKRYGPRTVVDGVAVQVERGETVGLLGPNGAGKTTTFYMIVGLVRPDAGDVFLDGKSLTTMPVHERARRGIGYLAQDPSVFRGLTVEENILMILQANGTAKAAQRDVLEQLLREFGLGIVRTQLGVTLSGGERRRVEIARVLAMNPSYVLLDEPFTGVDPRSVAELQDVVRYLKQRGLGIVITDHNVRDTLAITDRATIIHEGRILLEGKPDDILADPDVRRVFLGERFEM</sequence>
<dbReference type="InterPro" id="IPR017871">
    <property type="entry name" value="ABC_transporter-like_CS"/>
</dbReference>
<dbReference type="PANTHER" id="PTHR45772:SF10">
    <property type="entry name" value="LIPOPOLYSACCHARIDE EXPORT SYSTEM ATP-BINDING PROTEIN LPTB"/>
    <property type="match status" value="1"/>
</dbReference>